<feature type="compositionally biased region" description="Polar residues" evidence="3">
    <location>
        <begin position="206"/>
        <end position="215"/>
    </location>
</feature>
<evidence type="ECO:0000256" key="3">
    <source>
        <dbReference type="SAM" id="MobiDB-lite"/>
    </source>
</evidence>
<feature type="region of interest" description="Disordered" evidence="3">
    <location>
        <begin position="201"/>
        <end position="238"/>
    </location>
</feature>
<organism evidence="5">
    <name type="scientific">Timema poppense</name>
    <name type="common">Walking stick</name>
    <dbReference type="NCBI Taxonomy" id="170557"/>
    <lineage>
        <taxon>Eukaryota</taxon>
        <taxon>Metazoa</taxon>
        <taxon>Ecdysozoa</taxon>
        <taxon>Arthropoda</taxon>
        <taxon>Hexapoda</taxon>
        <taxon>Insecta</taxon>
        <taxon>Pterygota</taxon>
        <taxon>Neoptera</taxon>
        <taxon>Polyneoptera</taxon>
        <taxon>Phasmatodea</taxon>
        <taxon>Timematodea</taxon>
        <taxon>Timematoidea</taxon>
        <taxon>Timematidae</taxon>
        <taxon>Timema</taxon>
    </lineage>
</organism>
<comment type="similarity">
    <text evidence="1 2">Belongs to the lunapark family.</text>
</comment>
<keyword evidence="2" id="KW-0479">Metal-binding</keyword>
<feature type="transmembrane region" description="Helical" evidence="2">
    <location>
        <begin position="61"/>
        <end position="83"/>
    </location>
</feature>
<keyword evidence="2" id="KW-0472">Membrane</keyword>
<evidence type="ECO:0000313" key="5">
    <source>
        <dbReference type="EMBL" id="CAD7396007.1"/>
    </source>
</evidence>
<dbReference type="AlphaFoldDB" id="A0A7R9GTD3"/>
<keyword evidence="2" id="KW-1133">Transmembrane helix</keyword>
<feature type="compositionally biased region" description="Polar residues" evidence="3">
    <location>
        <begin position="362"/>
        <end position="371"/>
    </location>
</feature>
<dbReference type="GO" id="GO:0008270">
    <property type="term" value="F:zinc ion binding"/>
    <property type="evidence" value="ECO:0007669"/>
    <property type="project" value="UniProtKB-KW"/>
</dbReference>
<feature type="domain" description="Lunapark zinc ribbon" evidence="4">
    <location>
        <begin position="248"/>
        <end position="297"/>
    </location>
</feature>
<proteinExistence type="inferred from homology"/>
<keyword evidence="2" id="KW-0256">Endoplasmic reticulum</keyword>
<feature type="transmembrane region" description="Helical" evidence="2">
    <location>
        <begin position="89"/>
        <end position="109"/>
    </location>
</feature>
<comment type="function">
    <text evidence="2">Plays a role in determining ER morphology.</text>
</comment>
<keyword evidence="2" id="KW-0862">Zinc</keyword>
<gene>
    <name evidence="5" type="ORF">TPSB3V08_LOCUS447</name>
</gene>
<feature type="region of interest" description="Disordered" evidence="3">
    <location>
        <begin position="304"/>
        <end position="371"/>
    </location>
</feature>
<dbReference type="PANTHER" id="PTHR22166">
    <property type="entry name" value="ENDOPLASMIC RETICULUM JUNCTION FORMATION PROTEIN LUNAPARK"/>
    <property type="match status" value="1"/>
</dbReference>
<dbReference type="GO" id="GO:0071788">
    <property type="term" value="P:endoplasmic reticulum tubular network maintenance"/>
    <property type="evidence" value="ECO:0007669"/>
    <property type="project" value="UniProtKB-UniRule"/>
</dbReference>
<comment type="subcellular location">
    <subcellularLocation>
        <location evidence="2">Endoplasmic reticulum membrane</location>
        <topology evidence="2">Multi-pass membrane protein</topology>
    </subcellularLocation>
</comment>
<dbReference type="InterPro" id="IPR040115">
    <property type="entry name" value="Lnp"/>
</dbReference>
<name>A0A7R9GTD3_TIMPO</name>
<feature type="compositionally biased region" description="Low complexity" evidence="3">
    <location>
        <begin position="318"/>
        <end position="330"/>
    </location>
</feature>
<protein>
    <recommendedName>
        <fullName evidence="2">Endoplasmic reticulum junction formation protein lunapark</fullName>
    </recommendedName>
</protein>
<dbReference type="PANTHER" id="PTHR22166:SF12">
    <property type="entry name" value="ENDOPLASMIC RETICULUM JUNCTION FORMATION PROTEIN LUNAPARK"/>
    <property type="match status" value="1"/>
</dbReference>
<evidence type="ECO:0000256" key="1">
    <source>
        <dbReference type="ARBA" id="ARBA00009940"/>
    </source>
</evidence>
<dbReference type="Pfam" id="PF10058">
    <property type="entry name" value="Zn_ribbon_10"/>
    <property type="match status" value="1"/>
</dbReference>
<evidence type="ECO:0000256" key="2">
    <source>
        <dbReference type="RuleBase" id="RU367073"/>
    </source>
</evidence>
<dbReference type="InterPro" id="IPR019273">
    <property type="entry name" value="Lunapark_Znf"/>
</dbReference>
<evidence type="ECO:0000259" key="4">
    <source>
        <dbReference type="Pfam" id="PF10058"/>
    </source>
</evidence>
<dbReference type="GO" id="GO:0098826">
    <property type="term" value="C:endoplasmic reticulum tubular network membrane"/>
    <property type="evidence" value="ECO:0007669"/>
    <property type="project" value="UniProtKB-UniRule"/>
</dbReference>
<comment type="domain">
    <text evidence="2">The C4-type zinc finger motif is necessary both for its ER three-way tubular junction localization and formation.</text>
</comment>
<feature type="compositionally biased region" description="Basic and acidic residues" evidence="3">
    <location>
        <begin position="341"/>
        <end position="350"/>
    </location>
</feature>
<dbReference type="EMBL" id="OD000142">
    <property type="protein sequence ID" value="CAD7396007.1"/>
    <property type="molecule type" value="Genomic_DNA"/>
</dbReference>
<keyword evidence="2" id="KW-0863">Zinc-finger</keyword>
<feature type="compositionally biased region" description="Acidic residues" evidence="3">
    <location>
        <begin position="331"/>
        <end position="340"/>
    </location>
</feature>
<reference evidence="5" key="1">
    <citation type="submission" date="2020-11" db="EMBL/GenBank/DDBJ databases">
        <authorList>
            <person name="Tran Van P."/>
        </authorList>
    </citation>
    <scope>NUCLEOTIDE SEQUENCE</scope>
</reference>
<feature type="region of interest" description="Disordered" evidence="3">
    <location>
        <begin position="165"/>
        <end position="184"/>
    </location>
</feature>
<sequence length="371" mass="42811">MSWLPFTQWEDRLCNIRLPRVLLLIYFNTEDKGSKKQGKIKSFEENQLSTEQRQRKVVGQLIVFSVGLYVIFAFVFYFCFFAAELRDQIIYLIPLLVFPILVLCLRRLLKWYYHRKLLHNHDQLSDMRNQKKKLLEEVMEKETYKVAKQILEKFAPDQLRKTQGIPASPQVRPPLPRPQLALPPGSVSEVELRRRSMGQFPHQPRMSISSNTNSPPGLAIMGQSNGQGYPRPPSLVGPDVFPRERSYLDKMVEYLLGDGPGNRYALICKQCESHNGMALKEEFEYFSFRCCYCYFWNPARKQRPTAPALTPPVKDPSSENSSSSELNSASDSEEADDPEEKTESKVEKPSKAQQENVPELSNEMTQEPTEH</sequence>
<dbReference type="GO" id="GO:1903373">
    <property type="term" value="P:positive regulation of endoplasmic reticulum tubular network organization"/>
    <property type="evidence" value="ECO:0007669"/>
    <property type="project" value="UniProtKB-UniRule"/>
</dbReference>
<accession>A0A7R9GTD3</accession>
<keyword evidence="2" id="KW-0812">Transmembrane</keyword>